<sequence>MHILACSRIMGRGELGVLSSDVLPASKVFDPGVLPALSVDGLKDKYGQVQKLNERKNVYIDLEKYGTTSNNVCIRITQQNGHIKRLNLPLVVPAPFKPPGAPHGNPAIPFPNESSIWEVYINESVVVDNELAAIFSSVLSAFIIESKKLLEQDPADVMVDALIFFINNTANGTHTPYSRTSFSPASHAVSVNCLFFASLSASIIAALASVVSLQWVAEYDAATVLIRGNEKVEDERDYRGTTGVVIGGTLLGAVFYLITTMLAVIFPSSPYRAPIVRWIYLFFHLILRYFMHFWRHSMGKSSKNDLGALKASLKNKIRDTLAQARGGVSTLFSFLTHIPSRFESSTYRRDQSHIKLEQKQLVGNSLAWAARNLSISRDSHRRLLFLIQECVELDEAQWLSSDLQEVPWGLIIYFLASEYAECAASRKLTEDDEKELVIIFRCLRKMGVADSRDDMPPNFQALGGPDDSIDPIHLLFYDTEVPDGPQSIEGQIELRVGYLNQLHYLSQSIQDIRNMHKEITSKGITHIRDYLIPRLARALAGRAHDDDQDRVDNLIFLAHLGSLPPRGPSVVTSWSYGDIPVSRSSTLIQRLKCVNWIKNQDSIPHIHDILNTLLVVQLRNPDVSPLWRLVTTDEDVAATSILVGAQHRSELMDLINYERKAPRLNGILQAFDLLIARGCNNGQRRVLIQLLCNELQNPKLPPSSNHYVTFGLQTSFRDPWIQFVVYLAAGMDKQLDHLYMKYSRFPYELEPTLSRYVLSDGDWEVYLITKRFKPECISRLLEFADDVKRHPSRLICLLIKIIWPKNTYDERHFGTQHAMNLYYMVILVEDHCTGDEIRSHIASSHQLASALERERDAVAKWTQSVDLDFLGDISLLGDKDTFIARCTRVIHGLLTPSLKTFGIQASRTLACARPLLVPDAATNWLGMYDL</sequence>
<evidence type="ECO:0000313" key="2">
    <source>
        <dbReference type="Proteomes" id="UP000789525"/>
    </source>
</evidence>
<dbReference type="Proteomes" id="UP000789525">
    <property type="component" value="Unassembled WGS sequence"/>
</dbReference>
<gene>
    <name evidence="1" type="ORF">ACOLOM_LOCUS7261</name>
</gene>
<organism evidence="1 2">
    <name type="scientific">Acaulospora colombiana</name>
    <dbReference type="NCBI Taxonomy" id="27376"/>
    <lineage>
        <taxon>Eukaryota</taxon>
        <taxon>Fungi</taxon>
        <taxon>Fungi incertae sedis</taxon>
        <taxon>Mucoromycota</taxon>
        <taxon>Glomeromycotina</taxon>
        <taxon>Glomeromycetes</taxon>
        <taxon>Diversisporales</taxon>
        <taxon>Acaulosporaceae</taxon>
        <taxon>Acaulospora</taxon>
    </lineage>
</organism>
<reference evidence="1" key="1">
    <citation type="submission" date="2021-06" db="EMBL/GenBank/DDBJ databases">
        <authorList>
            <person name="Kallberg Y."/>
            <person name="Tangrot J."/>
            <person name="Rosling A."/>
        </authorList>
    </citation>
    <scope>NUCLEOTIDE SEQUENCE</scope>
    <source>
        <strain evidence="1">CL356</strain>
    </source>
</reference>
<dbReference type="EMBL" id="CAJVPT010016380">
    <property type="protein sequence ID" value="CAG8618797.1"/>
    <property type="molecule type" value="Genomic_DNA"/>
</dbReference>
<accession>A0ACA9N0Q6</accession>
<protein>
    <submittedName>
        <fullName evidence="1">11898_t:CDS:1</fullName>
    </submittedName>
</protein>
<keyword evidence="2" id="KW-1185">Reference proteome</keyword>
<evidence type="ECO:0000313" key="1">
    <source>
        <dbReference type="EMBL" id="CAG8618797.1"/>
    </source>
</evidence>
<name>A0ACA9N0Q6_9GLOM</name>
<proteinExistence type="predicted"/>
<comment type="caution">
    <text evidence="1">The sequence shown here is derived from an EMBL/GenBank/DDBJ whole genome shotgun (WGS) entry which is preliminary data.</text>
</comment>